<proteinExistence type="inferred from homology"/>
<dbReference type="eggNOG" id="COG0589">
    <property type="taxonomic scope" value="Bacteria"/>
</dbReference>
<dbReference type="Gene3D" id="3.40.50.620">
    <property type="entry name" value="HUPs"/>
    <property type="match status" value="1"/>
</dbReference>
<dbReference type="InterPro" id="IPR014729">
    <property type="entry name" value="Rossmann-like_a/b/a_fold"/>
</dbReference>
<dbReference type="PRINTS" id="PR01438">
    <property type="entry name" value="UNVRSLSTRESS"/>
</dbReference>
<name>D7CIW0_SYNLT</name>
<dbReference type="InterPro" id="IPR006016">
    <property type="entry name" value="UspA"/>
</dbReference>
<dbReference type="KEGG" id="slp:Slip_2091"/>
<dbReference type="RefSeq" id="WP_013176240.1">
    <property type="nucleotide sequence ID" value="NC_014220.1"/>
</dbReference>
<evidence type="ECO:0000313" key="3">
    <source>
        <dbReference type="EMBL" id="ADI02838.1"/>
    </source>
</evidence>
<feature type="domain" description="UspA" evidence="2">
    <location>
        <begin position="1"/>
        <end position="149"/>
    </location>
</feature>
<protein>
    <submittedName>
        <fullName evidence="3">UspA domain protein</fullName>
    </submittedName>
</protein>
<dbReference type="AlphaFoldDB" id="D7CIW0"/>
<comment type="similarity">
    <text evidence="1">Belongs to the universal stress protein A family.</text>
</comment>
<dbReference type="CDD" id="cd00293">
    <property type="entry name" value="USP-like"/>
    <property type="match status" value="1"/>
</dbReference>
<keyword evidence="4" id="KW-1185">Reference proteome</keyword>
<dbReference type="SUPFAM" id="SSF52402">
    <property type="entry name" value="Adenine nucleotide alpha hydrolases-like"/>
    <property type="match status" value="1"/>
</dbReference>
<dbReference type="Proteomes" id="UP000000378">
    <property type="component" value="Chromosome"/>
</dbReference>
<evidence type="ECO:0000313" key="4">
    <source>
        <dbReference type="Proteomes" id="UP000000378"/>
    </source>
</evidence>
<sequence>MFKKILVAIDGSEQSVKAARAAIDIASKNGGEIHLLHVVRPPAFDYSGVDFTGSMLPPEIPDYLIDEWSKVGQLILDKARKEVESEDVQTTIEVGMGDPAQVICDTAEKGNYELIVMGRRGVGGLGGLLLGSVSNRVLQLASCPVLIVH</sequence>
<gene>
    <name evidence="3" type="ordered locus">Slip_2091</name>
</gene>
<dbReference type="PANTHER" id="PTHR46268">
    <property type="entry name" value="STRESS RESPONSE PROTEIN NHAX"/>
    <property type="match status" value="1"/>
</dbReference>
<dbReference type="Pfam" id="PF00582">
    <property type="entry name" value="Usp"/>
    <property type="match status" value="1"/>
</dbReference>
<evidence type="ECO:0000259" key="2">
    <source>
        <dbReference type="Pfam" id="PF00582"/>
    </source>
</evidence>
<evidence type="ECO:0000256" key="1">
    <source>
        <dbReference type="ARBA" id="ARBA00008791"/>
    </source>
</evidence>
<dbReference type="HOGENOM" id="CLU_049301_16_2_9"/>
<accession>D7CIW0</accession>
<dbReference type="STRING" id="643648.Slip_2091"/>
<dbReference type="InterPro" id="IPR006015">
    <property type="entry name" value="Universal_stress_UspA"/>
</dbReference>
<dbReference type="PANTHER" id="PTHR46268:SF6">
    <property type="entry name" value="UNIVERSAL STRESS PROTEIN UP12"/>
    <property type="match status" value="1"/>
</dbReference>
<organism evidence="3 4">
    <name type="scientific">Syntrophothermus lipocalidus (strain DSM 12680 / TGB-C1)</name>
    <dbReference type="NCBI Taxonomy" id="643648"/>
    <lineage>
        <taxon>Bacteria</taxon>
        <taxon>Bacillati</taxon>
        <taxon>Bacillota</taxon>
        <taxon>Clostridia</taxon>
        <taxon>Eubacteriales</taxon>
        <taxon>Syntrophomonadaceae</taxon>
        <taxon>Syntrophothermus</taxon>
    </lineage>
</organism>
<dbReference type="EMBL" id="CP002048">
    <property type="protein sequence ID" value="ADI02838.1"/>
    <property type="molecule type" value="Genomic_DNA"/>
</dbReference>
<reference evidence="4" key="1">
    <citation type="journal article" date="2010" name="Stand. Genomic Sci.">
        <title>Complete genome sequence of Syntrophothermus lipocalidus type strain (TGB-C1T).</title>
        <authorList>
            <consortium name="US DOE Joint Genome Institute (JGI-PGF)"/>
            <person name="Djao O."/>
            <person name="Zhang X."/>
            <person name="Lucas S."/>
            <person name="Lapidus A."/>
            <person name="Glavina Del Rio T."/>
            <person name="Nolan M."/>
            <person name="Tice H."/>
            <person name="Cheng J."/>
            <person name="Han C."/>
            <person name="Tapia R."/>
            <person name="Goodwin L."/>
            <person name="Pitluck S."/>
            <person name="Liolios K."/>
            <person name="Ivanova N."/>
            <person name="Mavromatis K."/>
            <person name="Mikhailova N."/>
            <person name="Ovchinnikova G."/>
            <person name="Pati A."/>
            <person name="Brambilla E."/>
            <person name="Chen A."/>
            <person name="Palaniappan K."/>
            <person name="Land M."/>
            <person name="Hauser L."/>
            <person name="Chang Y."/>
            <person name="Jeffries C."/>
            <person name="Rohde M."/>
            <person name="Sikorski J."/>
            <person name="Spring S."/>
            <person name="Goker M."/>
            <person name="Detter J."/>
            <person name="Woyke T."/>
            <person name="Bristow J."/>
            <person name="Eisen J."/>
            <person name="Markowitz V."/>
            <person name="Hugenholtz P."/>
            <person name="Kyrpides N."/>
            <person name="Klenk H."/>
        </authorList>
    </citation>
    <scope>NUCLEOTIDE SEQUENCE [LARGE SCALE GENOMIC DNA]</scope>
    <source>
        <strain evidence="4">DSM 12680 / TGB-C1</strain>
    </source>
</reference>
<reference evidence="3 4" key="2">
    <citation type="journal article" date="2010" name="Stand. Genomic Sci.">
        <title>Complete genome sequence of Syntrophothermus lipocalidus type strain (TGB-C1).</title>
        <authorList>
            <person name="Djao O.D."/>
            <person name="Zhang X."/>
            <person name="Lucas S."/>
            <person name="Lapidus A."/>
            <person name="Del Rio T.G."/>
            <person name="Nolan M."/>
            <person name="Tice H."/>
            <person name="Cheng J.F."/>
            <person name="Han C."/>
            <person name="Tapia R."/>
            <person name="Goodwin L."/>
            <person name="Pitluck S."/>
            <person name="Liolios K."/>
            <person name="Ivanova N."/>
            <person name="Mavromatis K."/>
            <person name="Mikhailova N."/>
            <person name="Ovchinnikova G."/>
            <person name="Pati A."/>
            <person name="Brambilla E."/>
            <person name="Chen A."/>
            <person name="Palaniappan K."/>
            <person name="Land M."/>
            <person name="Hauser L."/>
            <person name="Chang Y.J."/>
            <person name="Jeffries C.D."/>
            <person name="Rohde M."/>
            <person name="Sikorski J."/>
            <person name="Spring S."/>
            <person name="Goker M."/>
            <person name="Detter J.C."/>
            <person name="Woyke T."/>
            <person name="Bristow J."/>
            <person name="Eisen J.A."/>
            <person name="Markowitz V."/>
            <person name="Hugenholtz P."/>
            <person name="Kyrpides N.C."/>
            <person name="Klenk H.P."/>
        </authorList>
    </citation>
    <scope>NUCLEOTIDE SEQUENCE [LARGE SCALE GENOMIC DNA]</scope>
    <source>
        <strain evidence="4">DSM 12680 / TGB-C1</strain>
    </source>
</reference>